<dbReference type="OrthoDB" id="692041at2759"/>
<sequence>MFPAVDMRFAPPLTPSSSTFSHRKFSTAIFHQPAHRTPTPLLASSSHCYLPPCCSNPNFTFFYGAPNDSNNSIEIDLHLAKQLVAAATIDFESIYNAAIMARINADVRVKEALSATAEAAHVFDRLKHLLDNHDDQLASKFCPTLVSETSGNKTWANRINEAKGCSSHFSDANDSDTVDD</sequence>
<reference evidence="2" key="2">
    <citation type="journal article" date="2017" name="J. Anim. Genet.">
        <title>Multiple reference genome sequences of hot pepper reveal the massive evolution of plant disease resistance genes by retroduplication.</title>
        <authorList>
            <person name="Kim S."/>
            <person name="Park J."/>
            <person name="Yeom S.-I."/>
            <person name="Kim Y.-M."/>
            <person name="Seo E."/>
            <person name="Kim K.-T."/>
            <person name="Kim M.-S."/>
            <person name="Lee J.M."/>
            <person name="Cheong K."/>
            <person name="Shin H.-S."/>
            <person name="Kim S.-B."/>
            <person name="Han K."/>
            <person name="Lee J."/>
            <person name="Park M."/>
            <person name="Lee H.-A."/>
            <person name="Lee H.-Y."/>
            <person name="Lee Y."/>
            <person name="Oh S."/>
            <person name="Lee J.H."/>
            <person name="Choi E."/>
            <person name="Choi E."/>
            <person name="Lee S.E."/>
            <person name="Jeon J."/>
            <person name="Kim H."/>
            <person name="Choi G."/>
            <person name="Song H."/>
            <person name="Lee J."/>
            <person name="Lee S.-C."/>
            <person name="Kwon J.-K."/>
            <person name="Lee H.-Y."/>
            <person name="Koo N."/>
            <person name="Hong Y."/>
            <person name="Kim R.W."/>
            <person name="Kang W.-H."/>
            <person name="Huh J.H."/>
            <person name="Kang B.-C."/>
            <person name="Yang T.-J."/>
            <person name="Lee Y.-H."/>
            <person name="Bennetzen J.L."/>
            <person name="Choi D."/>
        </authorList>
    </citation>
    <scope>NUCLEOTIDE SEQUENCE [LARGE SCALE GENOMIC DNA]</scope>
    <source>
        <strain evidence="2">cv. PBC81</strain>
    </source>
</reference>
<accession>A0A2G2W422</accession>
<dbReference type="EMBL" id="MLFT02000008">
    <property type="protein sequence ID" value="PHT39981.1"/>
    <property type="molecule type" value="Genomic_DNA"/>
</dbReference>
<evidence type="ECO:0000313" key="1">
    <source>
        <dbReference type="EMBL" id="PHT39981.1"/>
    </source>
</evidence>
<keyword evidence="2" id="KW-1185">Reference proteome</keyword>
<dbReference type="Proteomes" id="UP000224567">
    <property type="component" value="Unassembled WGS sequence"/>
</dbReference>
<reference evidence="1 2" key="1">
    <citation type="journal article" date="2017" name="Genome Biol.">
        <title>New reference genome sequences of hot pepper reveal the massive evolution of plant disease-resistance genes by retroduplication.</title>
        <authorList>
            <person name="Kim S."/>
            <person name="Park J."/>
            <person name="Yeom S.I."/>
            <person name="Kim Y.M."/>
            <person name="Seo E."/>
            <person name="Kim K.T."/>
            <person name="Kim M.S."/>
            <person name="Lee J.M."/>
            <person name="Cheong K."/>
            <person name="Shin H.S."/>
            <person name="Kim S.B."/>
            <person name="Han K."/>
            <person name="Lee J."/>
            <person name="Park M."/>
            <person name="Lee H.A."/>
            <person name="Lee H.Y."/>
            <person name="Lee Y."/>
            <person name="Oh S."/>
            <person name="Lee J.H."/>
            <person name="Choi E."/>
            <person name="Choi E."/>
            <person name="Lee S.E."/>
            <person name="Jeon J."/>
            <person name="Kim H."/>
            <person name="Choi G."/>
            <person name="Song H."/>
            <person name="Lee J."/>
            <person name="Lee S.C."/>
            <person name="Kwon J.K."/>
            <person name="Lee H.Y."/>
            <person name="Koo N."/>
            <person name="Hong Y."/>
            <person name="Kim R.W."/>
            <person name="Kang W.H."/>
            <person name="Huh J.H."/>
            <person name="Kang B.C."/>
            <person name="Yang T.J."/>
            <person name="Lee Y.H."/>
            <person name="Bennetzen J.L."/>
            <person name="Choi D."/>
        </authorList>
    </citation>
    <scope>NUCLEOTIDE SEQUENCE [LARGE SCALE GENOMIC DNA]</scope>
    <source>
        <strain evidence="2">cv. PBC81</strain>
    </source>
</reference>
<dbReference type="PANTHER" id="PTHR34451:SF6">
    <property type="entry name" value="ZINC FINGER PHD-TYPE DOMAIN-CONTAINING PROTEIN"/>
    <property type="match status" value="1"/>
</dbReference>
<dbReference type="PANTHER" id="PTHR34451">
    <property type="entry name" value="PHD FINGER FAMILY PROTEIN"/>
    <property type="match status" value="1"/>
</dbReference>
<organism evidence="1 2">
    <name type="scientific">Capsicum baccatum</name>
    <name type="common">Peruvian pepper</name>
    <dbReference type="NCBI Taxonomy" id="33114"/>
    <lineage>
        <taxon>Eukaryota</taxon>
        <taxon>Viridiplantae</taxon>
        <taxon>Streptophyta</taxon>
        <taxon>Embryophyta</taxon>
        <taxon>Tracheophyta</taxon>
        <taxon>Spermatophyta</taxon>
        <taxon>Magnoliopsida</taxon>
        <taxon>eudicotyledons</taxon>
        <taxon>Gunneridae</taxon>
        <taxon>Pentapetalae</taxon>
        <taxon>asterids</taxon>
        <taxon>lamiids</taxon>
        <taxon>Solanales</taxon>
        <taxon>Solanaceae</taxon>
        <taxon>Solanoideae</taxon>
        <taxon>Capsiceae</taxon>
        <taxon>Capsicum</taxon>
    </lineage>
</organism>
<protein>
    <submittedName>
        <fullName evidence="1">Uncharacterized protein</fullName>
    </submittedName>
</protein>
<evidence type="ECO:0000313" key="2">
    <source>
        <dbReference type="Proteomes" id="UP000224567"/>
    </source>
</evidence>
<name>A0A2G2W422_CAPBA</name>
<comment type="caution">
    <text evidence="1">The sequence shown here is derived from an EMBL/GenBank/DDBJ whole genome shotgun (WGS) entry which is preliminary data.</text>
</comment>
<dbReference type="AlphaFoldDB" id="A0A2G2W422"/>
<proteinExistence type="predicted"/>
<gene>
    <name evidence="1" type="ORF">CQW23_18835</name>
</gene>